<evidence type="ECO:0000256" key="6">
    <source>
        <dbReference type="ARBA" id="ARBA00012102"/>
    </source>
</evidence>
<evidence type="ECO:0000313" key="18">
    <source>
        <dbReference type="Proteomes" id="UP001499924"/>
    </source>
</evidence>
<keyword evidence="16" id="KW-0479">Metal-binding</keyword>
<evidence type="ECO:0000256" key="8">
    <source>
        <dbReference type="ARBA" id="ARBA00022679"/>
    </source>
</evidence>
<comment type="subunit">
    <text evidence="5 16">Homodimer.</text>
</comment>
<dbReference type="SUPFAM" id="SSF53067">
    <property type="entry name" value="Actin-like ATPase domain"/>
    <property type="match status" value="2"/>
</dbReference>
<comment type="cofactor">
    <cofactor evidence="16">
        <name>NH4(+)</name>
        <dbReference type="ChEBI" id="CHEBI:28938"/>
    </cofactor>
    <cofactor evidence="16">
        <name>K(+)</name>
        <dbReference type="ChEBI" id="CHEBI:29103"/>
    </cofactor>
    <text evidence="16">A monovalent cation. Ammonium or potassium.</text>
</comment>
<feature type="binding site" evidence="16">
    <location>
        <begin position="106"/>
        <end position="109"/>
    </location>
    <ligand>
        <name>substrate</name>
    </ligand>
</feature>
<dbReference type="EMBL" id="BAAAVV010000017">
    <property type="protein sequence ID" value="GAA3183345.1"/>
    <property type="molecule type" value="Genomic_DNA"/>
</dbReference>
<keyword evidence="8 16" id="KW-0808">Transferase</keyword>
<evidence type="ECO:0000256" key="14">
    <source>
        <dbReference type="ARBA" id="ARBA00038036"/>
    </source>
</evidence>
<feature type="binding site" evidence="16">
    <location>
        <begin position="11"/>
        <end position="18"/>
    </location>
    <ligand>
        <name>ATP</name>
        <dbReference type="ChEBI" id="CHEBI:30616"/>
    </ligand>
</feature>
<protein>
    <recommendedName>
        <fullName evidence="15 16">Type III pantothenate kinase</fullName>
        <ecNumber evidence="6 16">2.7.1.33</ecNumber>
    </recommendedName>
    <alternativeName>
        <fullName evidence="16">PanK-III</fullName>
    </alternativeName>
    <alternativeName>
        <fullName evidence="16">Pantothenic acid kinase</fullName>
    </alternativeName>
</protein>
<evidence type="ECO:0000256" key="15">
    <source>
        <dbReference type="ARBA" id="ARBA00040883"/>
    </source>
</evidence>
<dbReference type="HAMAP" id="MF_01274">
    <property type="entry name" value="Pantothen_kinase_3"/>
    <property type="match status" value="1"/>
</dbReference>
<dbReference type="RefSeq" id="WP_344691021.1">
    <property type="nucleotide sequence ID" value="NZ_BAAAVV010000017.1"/>
</dbReference>
<evidence type="ECO:0000256" key="10">
    <source>
        <dbReference type="ARBA" id="ARBA00022777"/>
    </source>
</evidence>
<gene>
    <name evidence="16" type="primary">coaX</name>
    <name evidence="17" type="ORF">GCM10010531_41930</name>
</gene>
<dbReference type="EC" id="2.7.1.33" evidence="6 16"/>
<dbReference type="NCBIfam" id="TIGR00671">
    <property type="entry name" value="baf"/>
    <property type="match status" value="1"/>
</dbReference>
<keyword evidence="7 16" id="KW-0963">Cytoplasm</keyword>
<evidence type="ECO:0000256" key="12">
    <source>
        <dbReference type="ARBA" id="ARBA00022958"/>
    </source>
</evidence>
<feature type="binding site" evidence="16">
    <location>
        <position position="190"/>
    </location>
    <ligand>
        <name>substrate</name>
    </ligand>
</feature>
<evidence type="ECO:0000256" key="5">
    <source>
        <dbReference type="ARBA" id="ARBA00011738"/>
    </source>
</evidence>
<evidence type="ECO:0000256" key="3">
    <source>
        <dbReference type="ARBA" id="ARBA00004496"/>
    </source>
</evidence>
<keyword evidence="10 16" id="KW-0418">Kinase</keyword>
<feature type="binding site" evidence="16">
    <location>
        <position position="138"/>
    </location>
    <ligand>
        <name>ATP</name>
        <dbReference type="ChEBI" id="CHEBI:30616"/>
    </ligand>
</feature>
<accession>A0ABP6PT78</accession>
<evidence type="ECO:0000256" key="16">
    <source>
        <dbReference type="HAMAP-Rule" id="MF_01274"/>
    </source>
</evidence>
<comment type="caution">
    <text evidence="17">The sequence shown here is derived from an EMBL/GenBank/DDBJ whole genome shotgun (WGS) entry which is preliminary data.</text>
</comment>
<proteinExistence type="inferred from homology"/>
<dbReference type="GO" id="GO:0016301">
    <property type="term" value="F:kinase activity"/>
    <property type="evidence" value="ECO:0007669"/>
    <property type="project" value="UniProtKB-KW"/>
</dbReference>
<dbReference type="InterPro" id="IPR043129">
    <property type="entry name" value="ATPase_NBD"/>
</dbReference>
<feature type="active site" description="Proton acceptor" evidence="16">
    <location>
        <position position="108"/>
    </location>
</feature>
<keyword evidence="11 16" id="KW-0067">ATP-binding</keyword>
<evidence type="ECO:0000256" key="11">
    <source>
        <dbReference type="ARBA" id="ARBA00022840"/>
    </source>
</evidence>
<evidence type="ECO:0000256" key="4">
    <source>
        <dbReference type="ARBA" id="ARBA00005225"/>
    </source>
</evidence>
<evidence type="ECO:0000313" key="17">
    <source>
        <dbReference type="EMBL" id="GAA3183345.1"/>
    </source>
</evidence>
<name>A0ABP6PT78_9ACTN</name>
<keyword evidence="18" id="KW-1185">Reference proteome</keyword>
<evidence type="ECO:0000256" key="2">
    <source>
        <dbReference type="ARBA" id="ARBA00001958"/>
    </source>
</evidence>
<reference evidence="18" key="1">
    <citation type="journal article" date="2019" name="Int. J. Syst. Evol. Microbiol.">
        <title>The Global Catalogue of Microorganisms (GCM) 10K type strain sequencing project: providing services to taxonomists for standard genome sequencing and annotation.</title>
        <authorList>
            <consortium name="The Broad Institute Genomics Platform"/>
            <consortium name="The Broad Institute Genome Sequencing Center for Infectious Disease"/>
            <person name="Wu L."/>
            <person name="Ma J."/>
        </authorList>
    </citation>
    <scope>NUCLEOTIDE SEQUENCE [LARGE SCALE GENOMIC DNA]</scope>
    <source>
        <strain evidence="18">JCM 15614</strain>
    </source>
</reference>
<comment type="catalytic activity">
    <reaction evidence="1 16">
        <text>(R)-pantothenate + ATP = (R)-4'-phosphopantothenate + ADP + H(+)</text>
        <dbReference type="Rhea" id="RHEA:16373"/>
        <dbReference type="ChEBI" id="CHEBI:10986"/>
        <dbReference type="ChEBI" id="CHEBI:15378"/>
        <dbReference type="ChEBI" id="CHEBI:29032"/>
        <dbReference type="ChEBI" id="CHEBI:30616"/>
        <dbReference type="ChEBI" id="CHEBI:456216"/>
        <dbReference type="EC" id="2.7.1.33"/>
    </reaction>
</comment>
<keyword evidence="12 16" id="KW-0630">Potassium</keyword>
<evidence type="ECO:0000256" key="9">
    <source>
        <dbReference type="ARBA" id="ARBA00022741"/>
    </source>
</evidence>
<evidence type="ECO:0000256" key="13">
    <source>
        <dbReference type="ARBA" id="ARBA00022993"/>
    </source>
</evidence>
<evidence type="ECO:0000256" key="1">
    <source>
        <dbReference type="ARBA" id="ARBA00001206"/>
    </source>
</evidence>
<dbReference type="InterPro" id="IPR004619">
    <property type="entry name" value="Type_III_PanK"/>
</dbReference>
<comment type="function">
    <text evidence="16">Catalyzes the phosphorylation of pantothenate (Pan), the first step in CoA biosynthesis.</text>
</comment>
<dbReference type="PANTHER" id="PTHR34265">
    <property type="entry name" value="TYPE III PANTOTHENATE KINASE"/>
    <property type="match status" value="1"/>
</dbReference>
<comment type="pathway">
    <text evidence="4 16">Cofactor biosynthesis; coenzyme A biosynthesis; CoA from (R)-pantothenate: step 1/5.</text>
</comment>
<dbReference type="PANTHER" id="PTHR34265:SF1">
    <property type="entry name" value="TYPE III PANTOTHENATE KINASE"/>
    <property type="match status" value="1"/>
</dbReference>
<dbReference type="Gene3D" id="3.30.420.40">
    <property type="match status" value="2"/>
</dbReference>
<evidence type="ECO:0000256" key="7">
    <source>
        <dbReference type="ARBA" id="ARBA00022490"/>
    </source>
</evidence>
<comment type="similarity">
    <text evidence="14 16">Belongs to the type III pantothenate kinase family.</text>
</comment>
<organism evidence="17 18">
    <name type="scientific">Blastococcus jejuensis</name>
    <dbReference type="NCBI Taxonomy" id="351224"/>
    <lineage>
        <taxon>Bacteria</taxon>
        <taxon>Bacillati</taxon>
        <taxon>Actinomycetota</taxon>
        <taxon>Actinomycetes</taxon>
        <taxon>Geodermatophilales</taxon>
        <taxon>Geodermatophilaceae</taxon>
        <taxon>Blastococcus</taxon>
    </lineage>
</organism>
<dbReference type="CDD" id="cd24015">
    <property type="entry name" value="ASKHA_NBD_PanK-III"/>
    <property type="match status" value="1"/>
</dbReference>
<keyword evidence="13 16" id="KW-0173">Coenzyme A biosynthesis</keyword>
<comment type="caution">
    <text evidence="16">Lacks conserved residue(s) required for the propagation of feature annotation.</text>
</comment>
<feature type="binding site" evidence="16">
    <location>
        <position position="135"/>
    </location>
    <ligand>
        <name>K(+)</name>
        <dbReference type="ChEBI" id="CHEBI:29103"/>
    </ligand>
</feature>
<keyword evidence="9 16" id="KW-0547">Nucleotide-binding</keyword>
<comment type="cofactor">
    <cofactor evidence="2">
        <name>K(+)</name>
        <dbReference type="ChEBI" id="CHEBI:29103"/>
    </cofactor>
</comment>
<sequence length="278" mass="28829">MAGCAVLLTVDVGNSQTVLATFDGDRRVGSWRVTTAPRATADELRMLWRGLLRDTEITGVSACSTVPALLPSLRQLLDSLEVPVVLIGPGVRTGVPLHVDNPREVGADRVVTALAAHEMFGRGPGGAGRPVVVVDFGTSTNVDAVGPDGQFLGGALAPGVEVSLDALANRAAQLRSVELTRPPHAIGKNTVAALQSGLVLGFAGLVDGLVSRIAAEIVAQFRAAPVVVATGGLAPVVVDSCRSIGEREPDLTVHGLRLAFERHQAADRHPPSRRPASP</sequence>
<dbReference type="Pfam" id="PF03309">
    <property type="entry name" value="Pan_kinase"/>
    <property type="match status" value="1"/>
</dbReference>
<dbReference type="Proteomes" id="UP001499924">
    <property type="component" value="Unassembled WGS sequence"/>
</dbReference>
<comment type="subcellular location">
    <subcellularLocation>
        <location evidence="3 16">Cytoplasm</location>
    </subcellularLocation>
</comment>